<dbReference type="Gene3D" id="1.10.287.110">
    <property type="entry name" value="DnaJ domain"/>
    <property type="match status" value="1"/>
</dbReference>
<organism evidence="1 2">
    <name type="scientific">Dillenia turbinata</name>
    <dbReference type="NCBI Taxonomy" id="194707"/>
    <lineage>
        <taxon>Eukaryota</taxon>
        <taxon>Viridiplantae</taxon>
        <taxon>Streptophyta</taxon>
        <taxon>Embryophyta</taxon>
        <taxon>Tracheophyta</taxon>
        <taxon>Spermatophyta</taxon>
        <taxon>Magnoliopsida</taxon>
        <taxon>eudicotyledons</taxon>
        <taxon>Gunneridae</taxon>
        <taxon>Pentapetalae</taxon>
        <taxon>Dilleniales</taxon>
        <taxon>Dilleniaceae</taxon>
        <taxon>Dillenia</taxon>
    </lineage>
</organism>
<dbReference type="SUPFAM" id="SSF46565">
    <property type="entry name" value="Chaperone J-domain"/>
    <property type="match status" value="1"/>
</dbReference>
<dbReference type="PANTHER" id="PTHR23172">
    <property type="entry name" value="AUXILIN/CYCLIN G-ASSOCIATED KINASE-RELATED"/>
    <property type="match status" value="1"/>
</dbReference>
<dbReference type="EMBL" id="JBAMMX010000013">
    <property type="protein sequence ID" value="KAK6928968.1"/>
    <property type="molecule type" value="Genomic_DNA"/>
</dbReference>
<dbReference type="GO" id="GO:0072318">
    <property type="term" value="P:clathrin coat disassembly"/>
    <property type="evidence" value="ECO:0007669"/>
    <property type="project" value="TreeGrafter"/>
</dbReference>
<protein>
    <recommendedName>
        <fullName evidence="3">J domain-containing protein</fullName>
    </recommendedName>
</protein>
<dbReference type="InterPro" id="IPR036869">
    <property type="entry name" value="J_dom_sf"/>
</dbReference>
<comment type="caution">
    <text evidence="1">The sequence shown here is derived from an EMBL/GenBank/DDBJ whole genome shotgun (WGS) entry which is preliminary data.</text>
</comment>
<proteinExistence type="predicted"/>
<evidence type="ECO:0008006" key="3">
    <source>
        <dbReference type="Google" id="ProtNLM"/>
    </source>
</evidence>
<dbReference type="GO" id="GO:0072583">
    <property type="term" value="P:clathrin-dependent endocytosis"/>
    <property type="evidence" value="ECO:0007669"/>
    <property type="project" value="TreeGrafter"/>
</dbReference>
<gene>
    <name evidence="1" type="ORF">RJ641_005173</name>
</gene>
<dbReference type="GO" id="GO:0005737">
    <property type="term" value="C:cytoplasm"/>
    <property type="evidence" value="ECO:0007669"/>
    <property type="project" value="TreeGrafter"/>
</dbReference>
<dbReference type="GO" id="GO:0030276">
    <property type="term" value="F:clathrin binding"/>
    <property type="evidence" value="ECO:0007669"/>
    <property type="project" value="TreeGrafter"/>
</dbReference>
<dbReference type="GO" id="GO:0031982">
    <property type="term" value="C:vesicle"/>
    <property type="evidence" value="ECO:0007669"/>
    <property type="project" value="TreeGrafter"/>
</dbReference>
<dbReference type="Proteomes" id="UP001370490">
    <property type="component" value="Unassembled WGS sequence"/>
</dbReference>
<sequence>MIHFLGPDSKWRPTLLTEVITSAAMKKAYGKATLCVHPDKLQQQGASIQKKYICEKIFAQPRHG</sequence>
<dbReference type="AlphaFoldDB" id="A0AAN8ZCU1"/>
<dbReference type="PANTHER" id="PTHR23172:SF87">
    <property type="entry name" value="CHAPERONE DNAJ-DOMAIN SUPERFAMILY PROTEIN"/>
    <property type="match status" value="1"/>
</dbReference>
<name>A0AAN8ZCU1_9MAGN</name>
<evidence type="ECO:0000313" key="1">
    <source>
        <dbReference type="EMBL" id="KAK6928968.1"/>
    </source>
</evidence>
<reference evidence="1 2" key="1">
    <citation type="submission" date="2023-12" db="EMBL/GenBank/DDBJ databases">
        <title>A high-quality genome assembly for Dillenia turbinata (Dilleniales).</title>
        <authorList>
            <person name="Chanderbali A."/>
        </authorList>
    </citation>
    <scope>NUCLEOTIDE SEQUENCE [LARGE SCALE GENOMIC DNA]</scope>
    <source>
        <strain evidence="1">LSX21</strain>
        <tissue evidence="1">Leaf</tissue>
    </source>
</reference>
<keyword evidence="2" id="KW-1185">Reference proteome</keyword>
<accession>A0AAN8ZCU1</accession>
<evidence type="ECO:0000313" key="2">
    <source>
        <dbReference type="Proteomes" id="UP001370490"/>
    </source>
</evidence>